<dbReference type="InterPro" id="IPR000909">
    <property type="entry name" value="PLipase_C_PInositol-sp_X_dom"/>
</dbReference>
<dbReference type="Proteomes" id="UP000759131">
    <property type="component" value="Unassembled WGS sequence"/>
</dbReference>
<dbReference type="PANTHER" id="PTHR13593:SF103">
    <property type="entry name" value="RE10370P"/>
    <property type="match status" value="1"/>
</dbReference>
<name>A0A7R9KGH2_9ACAR</name>
<keyword evidence="8" id="KW-1185">Reference proteome</keyword>
<dbReference type="GO" id="GO:0016829">
    <property type="term" value="F:lyase activity"/>
    <property type="evidence" value="ECO:0007669"/>
    <property type="project" value="UniProtKB-KW"/>
</dbReference>
<dbReference type="SMART" id="SM00148">
    <property type="entry name" value="PLCXc"/>
    <property type="match status" value="1"/>
</dbReference>
<evidence type="ECO:0000256" key="3">
    <source>
        <dbReference type="ARBA" id="ARBA00022842"/>
    </source>
</evidence>
<feature type="domain" description="Phosphatidylinositol-specific phospholipase C X" evidence="6">
    <location>
        <begin position="9"/>
        <end position="173"/>
    </location>
</feature>
<dbReference type="PROSITE" id="PS50007">
    <property type="entry name" value="PIPLC_X_DOMAIN"/>
    <property type="match status" value="1"/>
</dbReference>
<dbReference type="SUPFAM" id="SSF51695">
    <property type="entry name" value="PLC-like phosphodiesterases"/>
    <property type="match status" value="1"/>
</dbReference>
<dbReference type="OrthoDB" id="1046782at2759"/>
<dbReference type="InterPro" id="IPR017946">
    <property type="entry name" value="PLC-like_Pdiesterase_TIM-brl"/>
</dbReference>
<comment type="catalytic activity">
    <reaction evidence="1">
        <text>an N-(acyl)-sphingosylphosphoethanolamine = an N-(acyl)-sphingosyl-1,3-cyclic phosphate + ethanolamine</text>
        <dbReference type="Rhea" id="RHEA:60648"/>
        <dbReference type="ChEBI" id="CHEBI:57603"/>
        <dbReference type="ChEBI" id="CHEBI:143891"/>
        <dbReference type="ChEBI" id="CHEBI:143892"/>
    </reaction>
</comment>
<sequence>MEKSVDAIGDMSLLELMIPGTHNSASYGRFSHKDNTLMSKYSLCQDETVFNQLVYGIRFLDLRVAYDTVNGNRSKLWIVHGPVPMKQTLDSVLLQVRRFVELAPKEVLVIDFHRFEKGFNKDEISQRLLRRHHRKVLALILKHLSAYLVPQTMGLHSTLNELIANNKRVIVGYASDQYLSNKTFVFPKARHLWPNTDDTEELVEYFNETLCDIYPNQLFSAMVQLTADKFGIIIDRYNGLRTMAHTVNPEIAKGFSADSPLGWANCANVVASDFFLSNNLIDISIKTNLNRSKRSANHTKMDSKLN</sequence>
<dbReference type="InterPro" id="IPR051057">
    <property type="entry name" value="PI-PLC_domain"/>
</dbReference>
<reference evidence="7" key="1">
    <citation type="submission" date="2020-11" db="EMBL/GenBank/DDBJ databases">
        <authorList>
            <person name="Tran Van P."/>
        </authorList>
    </citation>
    <scope>NUCLEOTIDE SEQUENCE</scope>
</reference>
<proteinExistence type="predicted"/>
<evidence type="ECO:0000313" key="7">
    <source>
        <dbReference type="EMBL" id="CAD7622410.1"/>
    </source>
</evidence>
<keyword evidence="3" id="KW-0460">Magnesium</keyword>
<organism evidence="7">
    <name type="scientific">Medioppia subpectinata</name>
    <dbReference type="NCBI Taxonomy" id="1979941"/>
    <lineage>
        <taxon>Eukaryota</taxon>
        <taxon>Metazoa</taxon>
        <taxon>Ecdysozoa</taxon>
        <taxon>Arthropoda</taxon>
        <taxon>Chelicerata</taxon>
        <taxon>Arachnida</taxon>
        <taxon>Acari</taxon>
        <taxon>Acariformes</taxon>
        <taxon>Sarcoptiformes</taxon>
        <taxon>Oribatida</taxon>
        <taxon>Brachypylina</taxon>
        <taxon>Oppioidea</taxon>
        <taxon>Oppiidae</taxon>
        <taxon>Medioppia</taxon>
    </lineage>
</organism>
<keyword evidence="2" id="KW-0479">Metal-binding</keyword>
<dbReference type="AlphaFoldDB" id="A0A7R9KGH2"/>
<evidence type="ECO:0000256" key="1">
    <source>
        <dbReference type="ARBA" id="ARBA00000110"/>
    </source>
</evidence>
<keyword evidence="5" id="KW-0456">Lyase</keyword>
<evidence type="ECO:0000256" key="5">
    <source>
        <dbReference type="ARBA" id="ARBA00023239"/>
    </source>
</evidence>
<dbReference type="GO" id="GO:0006629">
    <property type="term" value="P:lipid metabolic process"/>
    <property type="evidence" value="ECO:0007669"/>
    <property type="project" value="InterPro"/>
</dbReference>
<evidence type="ECO:0000256" key="4">
    <source>
        <dbReference type="ARBA" id="ARBA00023157"/>
    </source>
</evidence>
<evidence type="ECO:0000259" key="6">
    <source>
        <dbReference type="SMART" id="SM00148"/>
    </source>
</evidence>
<dbReference type="PANTHER" id="PTHR13593">
    <property type="match status" value="1"/>
</dbReference>
<dbReference type="EMBL" id="CAJPIZ010001083">
    <property type="protein sequence ID" value="CAG2102840.1"/>
    <property type="molecule type" value="Genomic_DNA"/>
</dbReference>
<dbReference type="GO" id="GO:0046872">
    <property type="term" value="F:metal ion binding"/>
    <property type="evidence" value="ECO:0007669"/>
    <property type="project" value="UniProtKB-KW"/>
</dbReference>
<dbReference type="EMBL" id="OC855658">
    <property type="protein sequence ID" value="CAD7622410.1"/>
    <property type="molecule type" value="Genomic_DNA"/>
</dbReference>
<dbReference type="GO" id="GO:0008081">
    <property type="term" value="F:phosphoric diester hydrolase activity"/>
    <property type="evidence" value="ECO:0007669"/>
    <property type="project" value="InterPro"/>
</dbReference>
<dbReference type="Gene3D" id="3.20.20.190">
    <property type="entry name" value="Phosphatidylinositol (PI) phosphodiesterase"/>
    <property type="match status" value="1"/>
</dbReference>
<accession>A0A7R9KGH2</accession>
<protein>
    <recommendedName>
        <fullName evidence="6">Phosphatidylinositol-specific phospholipase C X domain-containing protein</fullName>
    </recommendedName>
</protein>
<evidence type="ECO:0000256" key="2">
    <source>
        <dbReference type="ARBA" id="ARBA00022723"/>
    </source>
</evidence>
<gene>
    <name evidence="7" type="ORF">OSB1V03_LOCUS2873</name>
</gene>
<keyword evidence="4" id="KW-1015">Disulfide bond</keyword>
<evidence type="ECO:0000313" key="8">
    <source>
        <dbReference type="Proteomes" id="UP000759131"/>
    </source>
</evidence>